<keyword evidence="2" id="KW-0328">Glycosyltransferase</keyword>
<evidence type="ECO:0000256" key="3">
    <source>
        <dbReference type="ARBA" id="ARBA00022679"/>
    </source>
</evidence>
<dbReference type="InterPro" id="IPR002213">
    <property type="entry name" value="UDP_glucos_trans"/>
</dbReference>
<evidence type="ECO:0000259" key="6">
    <source>
        <dbReference type="Pfam" id="PF21036"/>
    </source>
</evidence>
<evidence type="ECO:0000256" key="4">
    <source>
        <dbReference type="SAM" id="MobiDB-lite"/>
    </source>
</evidence>
<evidence type="ECO:0000256" key="2">
    <source>
        <dbReference type="ARBA" id="ARBA00022676"/>
    </source>
</evidence>
<dbReference type="EMBL" id="BAABJQ010000040">
    <property type="protein sequence ID" value="GAA5199955.1"/>
    <property type="molecule type" value="Genomic_DNA"/>
</dbReference>
<feature type="region of interest" description="Disordered" evidence="4">
    <location>
        <begin position="352"/>
        <end position="371"/>
    </location>
</feature>
<dbReference type="Pfam" id="PF06722">
    <property type="entry name" value="EryCIII-like_C"/>
    <property type="match status" value="1"/>
</dbReference>
<dbReference type="SUPFAM" id="SSF53756">
    <property type="entry name" value="UDP-Glycosyltransferase/glycogen phosphorylase"/>
    <property type="match status" value="1"/>
</dbReference>
<reference evidence="8" key="1">
    <citation type="journal article" date="2019" name="Int. J. Syst. Evol. Microbiol.">
        <title>The Global Catalogue of Microorganisms (GCM) 10K type strain sequencing project: providing services to taxonomists for standard genome sequencing and annotation.</title>
        <authorList>
            <consortium name="The Broad Institute Genomics Platform"/>
            <consortium name="The Broad Institute Genome Sequencing Center for Infectious Disease"/>
            <person name="Wu L."/>
            <person name="Ma J."/>
        </authorList>
    </citation>
    <scope>NUCLEOTIDE SEQUENCE [LARGE SCALE GENOMIC DNA]</scope>
    <source>
        <strain evidence="8">JCM 18304</strain>
    </source>
</reference>
<dbReference type="InterPro" id="IPR050426">
    <property type="entry name" value="Glycosyltransferase_28"/>
</dbReference>
<dbReference type="Pfam" id="PF21036">
    <property type="entry name" value="EryCIII-like_N"/>
    <property type="match status" value="1"/>
</dbReference>
<organism evidence="7 8">
    <name type="scientific">Rugosimonospora acidiphila</name>
    <dbReference type="NCBI Taxonomy" id="556531"/>
    <lineage>
        <taxon>Bacteria</taxon>
        <taxon>Bacillati</taxon>
        <taxon>Actinomycetota</taxon>
        <taxon>Actinomycetes</taxon>
        <taxon>Micromonosporales</taxon>
        <taxon>Micromonosporaceae</taxon>
        <taxon>Rugosimonospora</taxon>
    </lineage>
</organism>
<gene>
    <name evidence="7" type="ORF">GCM10023322_76730</name>
</gene>
<protein>
    <recommendedName>
        <fullName evidence="9">UDP:flavonoid glycosyltransferase YjiC, YdhE family</fullName>
    </recommendedName>
</protein>
<keyword evidence="8" id="KW-1185">Reference proteome</keyword>
<dbReference type="PANTHER" id="PTHR48050">
    <property type="entry name" value="STEROL 3-BETA-GLUCOSYLTRANSFERASE"/>
    <property type="match status" value="1"/>
</dbReference>
<dbReference type="PANTHER" id="PTHR48050:SF13">
    <property type="entry name" value="STEROL 3-BETA-GLUCOSYLTRANSFERASE UGT80A2"/>
    <property type="match status" value="1"/>
</dbReference>
<feature type="domain" description="Erythromycin biosynthesis protein CIII-like C-terminal" evidence="5">
    <location>
        <begin position="241"/>
        <end position="349"/>
    </location>
</feature>
<dbReference type="InterPro" id="IPR048284">
    <property type="entry name" value="EryCIII-like_N"/>
</dbReference>
<dbReference type="Gene3D" id="3.40.50.2000">
    <property type="entry name" value="Glycogen Phosphorylase B"/>
    <property type="match status" value="2"/>
</dbReference>
<comment type="similarity">
    <text evidence="1">Belongs to the glycosyltransferase 28 family.</text>
</comment>
<dbReference type="CDD" id="cd03784">
    <property type="entry name" value="GT1_Gtf-like"/>
    <property type="match status" value="1"/>
</dbReference>
<feature type="domain" description="Erythromycin biosynthesis protein CIII-like N-terminal" evidence="6">
    <location>
        <begin position="102"/>
        <end position="147"/>
    </location>
</feature>
<accession>A0ABP9SNY6</accession>
<evidence type="ECO:0008006" key="9">
    <source>
        <dbReference type="Google" id="ProtNLM"/>
    </source>
</evidence>
<sequence length="398" mass="41352">MRMPNAAGRYCRRMRILVTVNDAYGHVLPLVPTLRRMRDRRHEVVLASPGDRIASLGLDGIRLWRYPWAPPDNPPAPPTDPDPAHRLAWATTLSFPHDARGWVEALLADARRFRPDLIVSEPVEHAGRVVAAALGVPLVEHGWGFTLPAGTDSAGAAGLGDVYAAAGTAPREPDLRVDLGPAAVQAPDAQPHVARYRHVPWSIPTAALPPPGKLPRVLLTLGTYPHPGADQRLRAAARAASTLGVELVVALGNADRGSAGTGWPAGVRVTDWIDLPAESARCTLVIHHAGAGSCWAALAAGVPAVCLPQAADQFRNAALVARAGAGVVVEPAVGEVADLRASFAAALGEDLSGSSRGAGPDGSRSSLADGAARVRDDNAALEGTDALVDRIEAVGSAG</sequence>
<proteinExistence type="inferred from homology"/>
<keyword evidence="3" id="KW-0808">Transferase</keyword>
<evidence type="ECO:0000259" key="5">
    <source>
        <dbReference type="Pfam" id="PF06722"/>
    </source>
</evidence>
<evidence type="ECO:0000313" key="8">
    <source>
        <dbReference type="Proteomes" id="UP001501570"/>
    </source>
</evidence>
<evidence type="ECO:0000313" key="7">
    <source>
        <dbReference type="EMBL" id="GAA5199955.1"/>
    </source>
</evidence>
<evidence type="ECO:0000256" key="1">
    <source>
        <dbReference type="ARBA" id="ARBA00006962"/>
    </source>
</evidence>
<comment type="caution">
    <text evidence="7">The sequence shown here is derived from an EMBL/GenBank/DDBJ whole genome shotgun (WGS) entry which is preliminary data.</text>
</comment>
<dbReference type="Proteomes" id="UP001501570">
    <property type="component" value="Unassembled WGS sequence"/>
</dbReference>
<name>A0ABP9SNY6_9ACTN</name>
<dbReference type="InterPro" id="IPR010610">
    <property type="entry name" value="EryCIII-like_C"/>
</dbReference>